<reference evidence="5" key="1">
    <citation type="journal article" date="2010" name="Nat. Biotechnol.">
        <title>Draft genome sequence of the oilseed species Ricinus communis.</title>
        <authorList>
            <person name="Chan A.P."/>
            <person name="Crabtree J."/>
            <person name="Zhao Q."/>
            <person name="Lorenzi H."/>
            <person name="Orvis J."/>
            <person name="Puiu D."/>
            <person name="Melake-Berhan A."/>
            <person name="Jones K.M."/>
            <person name="Redman J."/>
            <person name="Chen G."/>
            <person name="Cahoon E.B."/>
            <person name="Gedil M."/>
            <person name="Stanke M."/>
            <person name="Haas B.J."/>
            <person name="Wortman J.R."/>
            <person name="Fraser-Liggett C.M."/>
            <person name="Ravel J."/>
            <person name="Rabinowicz P.D."/>
        </authorList>
    </citation>
    <scope>NUCLEOTIDE SEQUENCE [LARGE SCALE GENOMIC DNA]</scope>
    <source>
        <strain evidence="5">cv. Hale</strain>
    </source>
</reference>
<dbReference type="KEGG" id="rcu:8273497"/>
<evidence type="ECO:0000256" key="2">
    <source>
        <dbReference type="ARBA" id="ARBA00023306"/>
    </source>
</evidence>
<dbReference type="PANTHER" id="PTHR33142:SF48">
    <property type="entry name" value="CYCLIN-DEPENDENT PROTEIN KINASE INHIBITOR SMR15"/>
    <property type="match status" value="1"/>
</dbReference>
<dbReference type="GO" id="GO:0032875">
    <property type="term" value="P:regulation of DNA endoreduplication"/>
    <property type="evidence" value="ECO:0007669"/>
    <property type="project" value="InterPro"/>
</dbReference>
<dbReference type="eggNOG" id="ENOG502S1MD">
    <property type="taxonomic scope" value="Eukaryota"/>
</dbReference>
<dbReference type="InParanoid" id="B9SPK0"/>
<evidence type="ECO:0000313" key="4">
    <source>
        <dbReference type="EMBL" id="EEF34476.1"/>
    </source>
</evidence>
<proteinExistence type="predicted"/>
<evidence type="ECO:0000313" key="5">
    <source>
        <dbReference type="Proteomes" id="UP000008311"/>
    </source>
</evidence>
<dbReference type="PANTHER" id="PTHR33142">
    <property type="entry name" value="CYCLIN-DEPENDENT PROTEIN KINASE INHIBITOR SMR13"/>
    <property type="match status" value="1"/>
</dbReference>
<sequence>MGFSGKTQVDNGLELDSKKWVIAGIPLRAPLKPIYTKPVVEKESDQNDECSTTPTSEQARTPARLMCPPAPKKRKATLKCNYSNREFFIPPDLETVFYTPC</sequence>
<protein>
    <submittedName>
        <fullName evidence="4">Uncharacterized protein</fullName>
    </submittedName>
</protein>
<dbReference type="EMBL" id="EQ974068">
    <property type="protein sequence ID" value="EEF34476.1"/>
    <property type="molecule type" value="Genomic_DNA"/>
</dbReference>
<keyword evidence="1" id="KW-0649">Protein kinase inhibitor</keyword>
<dbReference type="Proteomes" id="UP000008311">
    <property type="component" value="Unassembled WGS sequence"/>
</dbReference>
<dbReference type="OrthoDB" id="1302889at2759"/>
<gene>
    <name evidence="4" type="ORF">RCOM_0024670</name>
</gene>
<dbReference type="AlphaFoldDB" id="B9SPK0"/>
<dbReference type="InterPro" id="IPR040389">
    <property type="entry name" value="SMR"/>
</dbReference>
<feature type="region of interest" description="Disordered" evidence="3">
    <location>
        <begin position="40"/>
        <end position="70"/>
    </location>
</feature>
<feature type="compositionally biased region" description="Polar residues" evidence="3">
    <location>
        <begin position="49"/>
        <end position="59"/>
    </location>
</feature>
<evidence type="ECO:0000256" key="3">
    <source>
        <dbReference type="SAM" id="MobiDB-lite"/>
    </source>
</evidence>
<dbReference type="GO" id="GO:0004860">
    <property type="term" value="F:protein kinase inhibitor activity"/>
    <property type="evidence" value="ECO:0007669"/>
    <property type="project" value="UniProtKB-KW"/>
</dbReference>
<accession>B9SPK0</accession>
<evidence type="ECO:0000256" key="1">
    <source>
        <dbReference type="ARBA" id="ARBA00023013"/>
    </source>
</evidence>
<keyword evidence="5" id="KW-1185">Reference proteome</keyword>
<organism evidence="4 5">
    <name type="scientific">Ricinus communis</name>
    <name type="common">Castor bean</name>
    <dbReference type="NCBI Taxonomy" id="3988"/>
    <lineage>
        <taxon>Eukaryota</taxon>
        <taxon>Viridiplantae</taxon>
        <taxon>Streptophyta</taxon>
        <taxon>Embryophyta</taxon>
        <taxon>Tracheophyta</taxon>
        <taxon>Spermatophyta</taxon>
        <taxon>Magnoliopsida</taxon>
        <taxon>eudicotyledons</taxon>
        <taxon>Gunneridae</taxon>
        <taxon>Pentapetalae</taxon>
        <taxon>rosids</taxon>
        <taxon>fabids</taxon>
        <taxon>Malpighiales</taxon>
        <taxon>Euphorbiaceae</taxon>
        <taxon>Acalyphoideae</taxon>
        <taxon>Acalypheae</taxon>
        <taxon>Ricinus</taxon>
    </lineage>
</organism>
<keyword evidence="2" id="KW-0131">Cell cycle</keyword>
<name>B9SPK0_RICCO</name>